<feature type="transmembrane region" description="Helical" evidence="8">
    <location>
        <begin position="514"/>
        <end position="532"/>
    </location>
</feature>
<dbReference type="InterPro" id="IPR005828">
    <property type="entry name" value="MFS_sugar_transport-like"/>
</dbReference>
<feature type="transmembrane region" description="Helical" evidence="8">
    <location>
        <begin position="480"/>
        <end position="502"/>
    </location>
</feature>
<feature type="region of interest" description="Disordered" evidence="7">
    <location>
        <begin position="542"/>
        <end position="581"/>
    </location>
</feature>
<dbReference type="EMBL" id="ACVN02000192">
    <property type="protein sequence ID" value="ERK55207.1"/>
    <property type="molecule type" value="Genomic_DNA"/>
</dbReference>
<keyword evidence="11" id="KW-1185">Reference proteome</keyword>
<evidence type="ECO:0000256" key="2">
    <source>
        <dbReference type="ARBA" id="ARBA00010992"/>
    </source>
</evidence>
<dbReference type="OrthoDB" id="4008739at2"/>
<feature type="compositionally biased region" description="Basic and acidic residues" evidence="7">
    <location>
        <begin position="542"/>
        <end position="552"/>
    </location>
</feature>
<feature type="transmembrane region" description="Helical" evidence="8">
    <location>
        <begin position="339"/>
        <end position="361"/>
    </location>
</feature>
<evidence type="ECO:0000259" key="9">
    <source>
        <dbReference type="PROSITE" id="PS50850"/>
    </source>
</evidence>
<feature type="transmembrane region" description="Helical" evidence="8">
    <location>
        <begin position="250"/>
        <end position="268"/>
    </location>
</feature>
<dbReference type="AlphaFoldDB" id="U2RX49"/>
<feature type="transmembrane region" description="Helical" evidence="8">
    <location>
        <begin position="381"/>
        <end position="399"/>
    </location>
</feature>
<evidence type="ECO:0000256" key="7">
    <source>
        <dbReference type="SAM" id="MobiDB-lite"/>
    </source>
</evidence>
<accession>U2RX49</accession>
<dbReference type="PANTHER" id="PTHR48020">
    <property type="entry name" value="PROTON MYO-INOSITOL COTRANSPORTER"/>
    <property type="match status" value="1"/>
</dbReference>
<proteinExistence type="inferred from homology"/>
<dbReference type="InterPro" id="IPR050814">
    <property type="entry name" value="Myo-inositol_Transporter"/>
</dbReference>
<feature type="transmembrane region" description="Helical" evidence="8">
    <location>
        <begin position="79"/>
        <end position="97"/>
    </location>
</feature>
<feature type="compositionally biased region" description="Basic residues" evidence="7">
    <location>
        <begin position="570"/>
        <end position="581"/>
    </location>
</feature>
<dbReference type="InterPro" id="IPR020846">
    <property type="entry name" value="MFS_dom"/>
</dbReference>
<evidence type="ECO:0000256" key="3">
    <source>
        <dbReference type="ARBA" id="ARBA00022448"/>
    </source>
</evidence>
<dbReference type="Pfam" id="PF00083">
    <property type="entry name" value="Sugar_tr"/>
    <property type="match status" value="2"/>
</dbReference>
<evidence type="ECO:0000256" key="1">
    <source>
        <dbReference type="ARBA" id="ARBA00004651"/>
    </source>
</evidence>
<evidence type="ECO:0000256" key="8">
    <source>
        <dbReference type="SAM" id="Phobius"/>
    </source>
</evidence>
<feature type="transmembrane region" description="Helical" evidence="8">
    <location>
        <begin position="109"/>
        <end position="131"/>
    </location>
</feature>
<feature type="domain" description="Major facilitator superfamily (MFS) profile" evidence="9">
    <location>
        <begin position="37"/>
        <end position="536"/>
    </location>
</feature>
<keyword evidence="5 8" id="KW-1133">Transmembrane helix</keyword>
<dbReference type="SUPFAM" id="SSF103473">
    <property type="entry name" value="MFS general substrate transporter"/>
    <property type="match status" value="1"/>
</dbReference>
<feature type="transmembrane region" description="Helical" evidence="8">
    <location>
        <begin position="441"/>
        <end position="459"/>
    </location>
</feature>
<dbReference type="InterPro" id="IPR003663">
    <property type="entry name" value="Sugar/inositol_transpt"/>
</dbReference>
<comment type="similarity">
    <text evidence="2">Belongs to the major facilitator superfamily. Sugar transporter (TC 2.A.1.1) family.</text>
</comment>
<organism evidence="10 11">
    <name type="scientific">Propionibacterium acidifaciens F0233</name>
    <dbReference type="NCBI Taxonomy" id="553198"/>
    <lineage>
        <taxon>Bacteria</taxon>
        <taxon>Bacillati</taxon>
        <taxon>Actinomycetota</taxon>
        <taxon>Actinomycetes</taxon>
        <taxon>Propionibacteriales</taxon>
        <taxon>Propionibacteriaceae</taxon>
        <taxon>Propionibacterium</taxon>
    </lineage>
</organism>
<gene>
    <name evidence="10" type="ORF">HMPREF0682_2730</name>
</gene>
<feature type="transmembrane region" description="Helical" evidence="8">
    <location>
        <begin position="137"/>
        <end position="155"/>
    </location>
</feature>
<protein>
    <submittedName>
        <fullName evidence="10">Transporter, major facilitator family protein</fullName>
    </submittedName>
</protein>
<feature type="transmembrane region" description="Helical" evidence="8">
    <location>
        <begin position="406"/>
        <end position="429"/>
    </location>
</feature>
<evidence type="ECO:0000313" key="10">
    <source>
        <dbReference type="EMBL" id="ERK55207.1"/>
    </source>
</evidence>
<dbReference type="PROSITE" id="PS50850">
    <property type="entry name" value="MFS"/>
    <property type="match status" value="1"/>
</dbReference>
<dbReference type="InterPro" id="IPR036259">
    <property type="entry name" value="MFS_trans_sf"/>
</dbReference>
<dbReference type="GO" id="GO:0022857">
    <property type="term" value="F:transmembrane transporter activity"/>
    <property type="evidence" value="ECO:0007669"/>
    <property type="project" value="InterPro"/>
</dbReference>
<dbReference type="InterPro" id="IPR005829">
    <property type="entry name" value="Sugar_transporter_CS"/>
</dbReference>
<evidence type="ECO:0000313" key="11">
    <source>
        <dbReference type="Proteomes" id="UP000017052"/>
    </source>
</evidence>
<keyword evidence="6 8" id="KW-0472">Membrane</keyword>
<dbReference type="PANTHER" id="PTHR48020:SF12">
    <property type="entry name" value="PROTON MYO-INOSITOL COTRANSPORTER"/>
    <property type="match status" value="1"/>
</dbReference>
<reference evidence="10" key="1">
    <citation type="submission" date="2013-08" db="EMBL/GenBank/DDBJ databases">
        <authorList>
            <person name="Durkin A.S."/>
            <person name="Haft D.R."/>
            <person name="McCorrison J."/>
            <person name="Torralba M."/>
            <person name="Gillis M."/>
            <person name="Haft D.H."/>
            <person name="Methe B."/>
            <person name="Sutton G."/>
            <person name="Nelson K.E."/>
        </authorList>
    </citation>
    <scope>NUCLEOTIDE SEQUENCE [LARGE SCALE GENOMIC DNA]</scope>
    <source>
        <strain evidence="10">F0233</strain>
    </source>
</reference>
<dbReference type="PROSITE" id="PS00217">
    <property type="entry name" value="SUGAR_TRANSPORT_2"/>
    <property type="match status" value="1"/>
</dbReference>
<sequence>MSEGAQETALKNITADQMEQAVAATPASGGHRGIIAIAAVATLGSLLFGYDTGVISGALPFMYMPHAAQGFQLTSLEEGAIGGTLLIGAAFGALLGGRLSDRYGRRHNITVLAIVFLVGALGTTLAPNIWVMYPFRVVLGLAVGGASATVPVYLAETAPKRIRGSIVAIDQLMIVTGQLLAFTMNAIISNIQGGPRITIEADPSGTLAPGEYVYDTIQALQSSQGGTMSAEQYHAFLDQLVISGGNGETWRYMLVLCSIPAVALWIGIRFMPESSRWYIAKERLHEAIGSLKRVRDPHRDGPLEDELMEMAEARQHELAEEAQRRGLGYVLATPWLRKLLLVGIFLAIINQTTGVNTIMYYAPKVLEYAGMSTSASITAQVANGVMSVIGSAVGIWLILRFRRRQILIADVTGVGVCLLGIAATFQLAIAPHMAAGSAPPSWAALLVLGLMALFMLIVQSSNGTVVWTMLGEIFPANVRGVMNGTAVFCMWIANAIITWTFPTMMEGLGGGLTYAIYGVLNLVIAVVLLRIMPETSGRSLERIEHDMEERYSRRAGIGRPGPGPTPRSHGAGHHKTRSRPR</sequence>
<evidence type="ECO:0000256" key="4">
    <source>
        <dbReference type="ARBA" id="ARBA00022692"/>
    </source>
</evidence>
<feature type="transmembrane region" description="Helical" evidence="8">
    <location>
        <begin position="34"/>
        <end position="59"/>
    </location>
</feature>
<feature type="transmembrane region" description="Helical" evidence="8">
    <location>
        <begin position="167"/>
        <end position="188"/>
    </location>
</feature>
<evidence type="ECO:0000256" key="6">
    <source>
        <dbReference type="ARBA" id="ARBA00023136"/>
    </source>
</evidence>
<comment type="caution">
    <text evidence="10">The sequence shown here is derived from an EMBL/GenBank/DDBJ whole genome shotgun (WGS) entry which is preliminary data.</text>
</comment>
<keyword evidence="4 8" id="KW-0812">Transmembrane</keyword>
<name>U2RX49_9ACTN</name>
<evidence type="ECO:0000256" key="5">
    <source>
        <dbReference type="ARBA" id="ARBA00022989"/>
    </source>
</evidence>
<dbReference type="Proteomes" id="UP000017052">
    <property type="component" value="Unassembled WGS sequence"/>
</dbReference>
<dbReference type="PRINTS" id="PR00171">
    <property type="entry name" value="SUGRTRNSPORT"/>
</dbReference>
<comment type="subcellular location">
    <subcellularLocation>
        <location evidence="1">Cell membrane</location>
        <topology evidence="1">Multi-pass membrane protein</topology>
    </subcellularLocation>
</comment>
<dbReference type="GO" id="GO:0005886">
    <property type="term" value="C:plasma membrane"/>
    <property type="evidence" value="ECO:0007669"/>
    <property type="project" value="UniProtKB-SubCell"/>
</dbReference>
<dbReference type="Gene3D" id="1.20.1250.20">
    <property type="entry name" value="MFS general substrate transporter like domains"/>
    <property type="match status" value="2"/>
</dbReference>
<keyword evidence="3" id="KW-0813">Transport</keyword>
<dbReference type="PROSITE" id="PS00216">
    <property type="entry name" value="SUGAR_TRANSPORT_1"/>
    <property type="match status" value="1"/>
</dbReference>